<gene>
    <name evidence="1" type="ORF">RCFBP_mp20329</name>
</gene>
<dbReference type="Gene3D" id="2.170.270.10">
    <property type="entry name" value="SET domain"/>
    <property type="match status" value="1"/>
</dbReference>
<reference evidence="1" key="1">
    <citation type="journal article" date="2010" name="BMC Genomics">
        <title>Genomes of three tomato pathogens within the Ralstonia solanacearum species complex reveal significant evolutionary divergence.</title>
        <authorList>
            <person name="Remenant B."/>
            <person name="Coupat-Goutaland B."/>
            <person name="Guidot A."/>
            <person name="Cellier G."/>
            <person name="Wicker E."/>
            <person name="Allen C."/>
            <person name="Fegan M."/>
            <person name="Pruvost O."/>
            <person name="Elbaz M."/>
            <person name="Calteau A."/>
            <person name="Salvignol G."/>
            <person name="Mornico D."/>
            <person name="Mangenot S."/>
            <person name="Barbe V."/>
            <person name="Medigue C."/>
            <person name="Prior P."/>
        </authorList>
    </citation>
    <scope>NUCLEOTIDE SEQUENCE [LARGE SCALE GENOMIC DNA]</scope>
    <source>
        <strain evidence="1">CFBP2957</strain>
        <plasmid evidence="1">RCFBPv3_mp</plasmid>
    </source>
</reference>
<dbReference type="InterPro" id="IPR046341">
    <property type="entry name" value="SET_dom_sf"/>
</dbReference>
<keyword evidence="1" id="KW-0614">Plasmid</keyword>
<proteinExistence type="predicted"/>
<accession>D8P4B9</accession>
<geneLocation type="plasmid" evidence="1">
    <name>RCFBPv3_mp</name>
</geneLocation>
<dbReference type="EMBL" id="FP885907">
    <property type="protein sequence ID" value="CBJ53755.1"/>
    <property type="molecule type" value="Genomic_DNA"/>
</dbReference>
<dbReference type="PATRIC" id="fig|859656.5.peg.4143"/>
<name>D8P4B9_RALSL</name>
<protein>
    <submittedName>
        <fullName evidence="1">Putative type III effector protein</fullName>
    </submittedName>
</protein>
<dbReference type="AlphaFoldDB" id="D8P4B9"/>
<reference evidence="1" key="2">
    <citation type="submission" date="2010-02" db="EMBL/GenBank/DDBJ databases">
        <authorList>
            <person name="Genoscope - CEA"/>
        </authorList>
    </citation>
    <scope>NUCLEOTIDE SEQUENCE</scope>
    <source>
        <strain evidence="1">CFBP2957</strain>
        <plasmid evidence="1">RCFBPv3_mp</plasmid>
    </source>
</reference>
<evidence type="ECO:0000313" key="1">
    <source>
        <dbReference type="EMBL" id="CBJ53755.1"/>
    </source>
</evidence>
<organism evidence="1">
    <name type="scientific">Ralstonia solanacearum CFBP2957</name>
    <dbReference type="NCBI Taxonomy" id="859656"/>
    <lineage>
        <taxon>Bacteria</taxon>
        <taxon>Pseudomonadati</taxon>
        <taxon>Pseudomonadota</taxon>
        <taxon>Betaproteobacteria</taxon>
        <taxon>Burkholderiales</taxon>
        <taxon>Burkholderiaceae</taxon>
        <taxon>Ralstonia</taxon>
        <taxon>Ralstonia solanacearum species complex</taxon>
    </lineage>
</organism>
<sequence>MAGHGPLRCREYAASATTQWPASMSPSVPLSVGALIDRIRIDIRRTDDAPDLAARHEHFYLVMQALRSEILALSAREPDDASVVRCIRVFHEEIAAFKQAHAIARLPYSPAVDRRYPFRDAAGNPVYVDTLEPTGRPALGPRSYSADPVRPYLEADAAPEVRGAHYHGRLHCRTMTPADLRDPREGALVGERGVFAVRRIEAGECLGVYGGRLMTPATHYTCLDDAYVLSTTAEGIESAVDGENILAMANTIFAYEGDHAVSQADDGYTMEAAVFQATTRCGRRFAIRAFFAIETVQAGDELRWNYRYAPALVQQRFGGLSAGALTAENASAA</sequence>
<dbReference type="SUPFAM" id="SSF82199">
    <property type="entry name" value="SET domain"/>
    <property type="match status" value="1"/>
</dbReference>